<dbReference type="Gene3D" id="4.10.49.10">
    <property type="entry name" value="Cytochrome c oxidase subunit VIIc"/>
    <property type="match status" value="1"/>
</dbReference>
<gene>
    <name evidence="11" type="ORF">T552_02759</name>
</gene>
<dbReference type="GO" id="GO:0005743">
    <property type="term" value="C:mitochondrial inner membrane"/>
    <property type="evidence" value="ECO:0007669"/>
    <property type="project" value="UniProtKB-SubCell"/>
</dbReference>
<evidence type="ECO:0000313" key="11">
    <source>
        <dbReference type="EMBL" id="KTW26757.1"/>
    </source>
</evidence>
<evidence type="ECO:0000256" key="10">
    <source>
        <dbReference type="RuleBase" id="RU368123"/>
    </source>
</evidence>
<evidence type="ECO:0000256" key="5">
    <source>
        <dbReference type="ARBA" id="ARBA00022792"/>
    </source>
</evidence>
<comment type="caution">
    <text evidence="11">The sequence shown here is derived from an EMBL/GenBank/DDBJ whole genome shotgun (WGS) entry which is preliminary data.</text>
</comment>
<dbReference type="InterPro" id="IPR004202">
    <property type="entry name" value="COX7C/Cox8"/>
</dbReference>
<dbReference type="VEuPathDB" id="FungiDB:T552_02759"/>
<comment type="function">
    <text evidence="10">Component of the cytochrome c oxidase, the last enzyme in the mitochondrial electron transport chain which drives oxidative phosphorylation. The respiratory chain contains 3 multisubunit complexes succinate dehydrogenase (complex II, CII), ubiquinol-cytochrome c oxidoreductase (cytochrome b-c1 complex, complex III, CIII) and cytochrome c oxidase (complex IV, CIV), that cooperate to transfer electrons derived from NADH and succinate to molecular oxygen, creating an electrochemical gradient over the inner membrane that drives transmembrane transport and the ATP synthase. Cytochrome c oxidase is the component of the respiratory chain that catalyzes the reduction of oxygen to water. Electrons originating from reduced cytochrome c in the intermembrane space (IMS) are transferred via the dinuclear copper A center (CU(A)) of subunit 2 and heme A of subunit 1 to the active site in subunit 1, a binuclear center (BNC) formed by heme A3 and copper B (CU(B)). The BNC reduces molecular oxygen to 2 water molecules using 4 electrons from cytochrome c in the IMS and 4 protons from the mitochondrial matrix.</text>
</comment>
<evidence type="ECO:0000256" key="6">
    <source>
        <dbReference type="ARBA" id="ARBA00022946"/>
    </source>
</evidence>
<dbReference type="InterPro" id="IPR036636">
    <property type="entry name" value="COX7C/Cox8_sf"/>
</dbReference>
<evidence type="ECO:0000256" key="1">
    <source>
        <dbReference type="ARBA" id="ARBA00004434"/>
    </source>
</evidence>
<dbReference type="PANTHER" id="PTHR13313:SF0">
    <property type="entry name" value="CYTOCHROME C OXIDASE SUBUNIT 7C, MITOCHONDRIAL"/>
    <property type="match status" value="1"/>
</dbReference>
<keyword evidence="8 10" id="KW-0496">Mitochondrion</keyword>
<evidence type="ECO:0000256" key="2">
    <source>
        <dbReference type="ARBA" id="ARBA00004673"/>
    </source>
</evidence>
<evidence type="ECO:0000256" key="9">
    <source>
        <dbReference type="ARBA" id="ARBA00023136"/>
    </source>
</evidence>
<protein>
    <recommendedName>
        <fullName evidence="10">Cytochrome c oxidase subunit 8, mitochondrial</fullName>
    </recommendedName>
    <alternativeName>
        <fullName evidence="10">Cytochrome c oxidase polypeptide VIII</fullName>
    </alternativeName>
</protein>
<keyword evidence="4 10" id="KW-0812">Transmembrane</keyword>
<keyword evidence="7 10" id="KW-1133">Transmembrane helix</keyword>
<accession>A0A0W4ZEG9</accession>
<dbReference type="AlphaFoldDB" id="A0A0W4ZEG9"/>
<dbReference type="Pfam" id="PF02935">
    <property type="entry name" value="COX7C"/>
    <property type="match status" value="1"/>
</dbReference>
<comment type="subunit">
    <text evidence="10">Component of the cytochrome c oxidase (complex IV, CIV), a multisubunit enzyme composed of a catalytic core of 3 subunits and several supernumerary subunits. The complex exists as a monomer or a dimer and forms supercomplexes (SCs) in the inner mitochondrial membrane with ubiquinol-cytochrome c oxidoreductase (cytochrome b-c1 complex, complex III, CIII).</text>
</comment>
<proteinExistence type="inferred from homology"/>
<dbReference type="PANTHER" id="PTHR13313">
    <property type="entry name" value="CYTOCHROME C OXIDASE SUBUNIT VIIC"/>
    <property type="match status" value="1"/>
</dbReference>
<dbReference type="OrthoDB" id="9974841at2759"/>
<name>A0A0W4ZEG9_PNEC8</name>
<dbReference type="RefSeq" id="XP_018225092.1">
    <property type="nucleotide sequence ID" value="XM_018371289.1"/>
</dbReference>
<sequence length="70" mass="8188">MILSGELRTMKNNYVGYFGRVNRMYIARQLHMEDGPRKNLPFKVTSNGRMAVKILLFFGFGFSIPFICMY</sequence>
<evidence type="ECO:0000256" key="7">
    <source>
        <dbReference type="ARBA" id="ARBA00022989"/>
    </source>
</evidence>
<comment type="subcellular location">
    <subcellularLocation>
        <location evidence="1 10">Mitochondrion inner membrane</location>
        <topology evidence="1 10">Single-pass membrane protein</topology>
    </subcellularLocation>
</comment>
<dbReference type="Proteomes" id="UP000054454">
    <property type="component" value="Unassembled WGS sequence"/>
</dbReference>
<keyword evidence="6 10" id="KW-0809">Transit peptide</keyword>
<keyword evidence="5 10" id="KW-0999">Mitochondrion inner membrane</keyword>
<evidence type="ECO:0000256" key="8">
    <source>
        <dbReference type="ARBA" id="ARBA00023128"/>
    </source>
</evidence>
<dbReference type="SUPFAM" id="SSF81427">
    <property type="entry name" value="Mitochondrial cytochrome c oxidase subunit VIIc (aka VIIIa)"/>
    <property type="match status" value="1"/>
</dbReference>
<dbReference type="EMBL" id="LFVZ01000012">
    <property type="protein sequence ID" value="KTW26757.1"/>
    <property type="molecule type" value="Genomic_DNA"/>
</dbReference>
<comment type="pathway">
    <text evidence="2 10">Energy metabolism; oxidative phosphorylation.</text>
</comment>
<comment type="similarity">
    <text evidence="3 10">Belongs to the cytochrome c oxidase VIIc family.</text>
</comment>
<dbReference type="UniPathway" id="UPA00705"/>
<organism evidence="11 12">
    <name type="scientific">Pneumocystis carinii (strain B80)</name>
    <name type="common">Rat pneumocystis pneumonia agent</name>
    <name type="synonym">Pneumocystis carinii f. sp. carinii</name>
    <dbReference type="NCBI Taxonomy" id="1408658"/>
    <lineage>
        <taxon>Eukaryota</taxon>
        <taxon>Fungi</taxon>
        <taxon>Dikarya</taxon>
        <taxon>Ascomycota</taxon>
        <taxon>Taphrinomycotina</taxon>
        <taxon>Pneumocystomycetes</taxon>
        <taxon>Pneumocystaceae</taxon>
        <taxon>Pneumocystis</taxon>
    </lineage>
</organism>
<keyword evidence="9 10" id="KW-0472">Membrane</keyword>
<evidence type="ECO:0000313" key="12">
    <source>
        <dbReference type="Proteomes" id="UP000054454"/>
    </source>
</evidence>
<feature type="transmembrane region" description="Helical" evidence="10">
    <location>
        <begin position="50"/>
        <end position="69"/>
    </location>
</feature>
<dbReference type="GO" id="GO:0006123">
    <property type="term" value="P:mitochondrial electron transport, cytochrome c to oxygen"/>
    <property type="evidence" value="ECO:0007669"/>
    <property type="project" value="UniProtKB-UniRule"/>
</dbReference>
<dbReference type="GeneID" id="28937492"/>
<keyword evidence="12" id="KW-1185">Reference proteome</keyword>
<reference evidence="12" key="1">
    <citation type="journal article" date="2016" name="Nat. Commun.">
        <title>Genome analysis of three Pneumocystis species reveals adaptation mechanisms to life exclusively in mammalian hosts.</title>
        <authorList>
            <person name="Ma L."/>
            <person name="Chen Z."/>
            <person name="Huang D.W."/>
            <person name="Kutty G."/>
            <person name="Ishihara M."/>
            <person name="Wang H."/>
            <person name="Abouelleil A."/>
            <person name="Bishop L."/>
            <person name="Davey E."/>
            <person name="Deng R."/>
            <person name="Deng X."/>
            <person name="Fan L."/>
            <person name="Fantoni G."/>
            <person name="Fitzgerald M."/>
            <person name="Gogineni E."/>
            <person name="Goldberg J.M."/>
            <person name="Handley G."/>
            <person name="Hu X."/>
            <person name="Huber C."/>
            <person name="Jiao X."/>
            <person name="Jones K."/>
            <person name="Levin J.Z."/>
            <person name="Liu Y."/>
            <person name="Macdonald P."/>
            <person name="Melnikov A."/>
            <person name="Raley C."/>
            <person name="Sassi M."/>
            <person name="Sherman B.T."/>
            <person name="Song X."/>
            <person name="Sykes S."/>
            <person name="Tran B."/>
            <person name="Walsh L."/>
            <person name="Xia Y."/>
            <person name="Yang J."/>
            <person name="Young S."/>
            <person name="Zeng Q."/>
            <person name="Zheng X."/>
            <person name="Stephens R."/>
            <person name="Nusbaum C."/>
            <person name="Birren B.W."/>
            <person name="Azadi P."/>
            <person name="Lempicki R.A."/>
            <person name="Cuomo C.A."/>
            <person name="Kovacs J.A."/>
        </authorList>
    </citation>
    <scope>NUCLEOTIDE SEQUENCE [LARGE SCALE GENOMIC DNA]</scope>
    <source>
        <strain evidence="12">B80</strain>
    </source>
</reference>
<dbReference type="GO" id="GO:0045277">
    <property type="term" value="C:respiratory chain complex IV"/>
    <property type="evidence" value="ECO:0007669"/>
    <property type="project" value="UniProtKB-UniRule"/>
</dbReference>
<evidence type="ECO:0000256" key="4">
    <source>
        <dbReference type="ARBA" id="ARBA00022692"/>
    </source>
</evidence>
<evidence type="ECO:0000256" key="3">
    <source>
        <dbReference type="ARBA" id="ARBA00010514"/>
    </source>
</evidence>